<sequence length="67" mass="6884">MLLAGTSPKYHHDEASITSPLPATEAIPGPGPGPDWGVGTGRRGPATLVEMGNPILLLFLIDGLLVP</sequence>
<dbReference type="Proteomes" id="UP001055115">
    <property type="component" value="Unassembled WGS sequence"/>
</dbReference>
<dbReference type="RefSeq" id="XP_049129058.1">
    <property type="nucleotide sequence ID" value="XM_049273101.1"/>
</dbReference>
<dbReference type="EMBL" id="BQXU01000017">
    <property type="protein sequence ID" value="GKT46708.1"/>
    <property type="molecule type" value="Genomic_DNA"/>
</dbReference>
<feature type="region of interest" description="Disordered" evidence="1">
    <location>
        <begin position="1"/>
        <end position="41"/>
    </location>
</feature>
<proteinExistence type="predicted"/>
<evidence type="ECO:0000256" key="1">
    <source>
        <dbReference type="SAM" id="MobiDB-lite"/>
    </source>
</evidence>
<organism evidence="2 3">
    <name type="scientific">Colletotrichum spaethianum</name>
    <dbReference type="NCBI Taxonomy" id="700344"/>
    <lineage>
        <taxon>Eukaryota</taxon>
        <taxon>Fungi</taxon>
        <taxon>Dikarya</taxon>
        <taxon>Ascomycota</taxon>
        <taxon>Pezizomycotina</taxon>
        <taxon>Sordariomycetes</taxon>
        <taxon>Hypocreomycetidae</taxon>
        <taxon>Glomerellales</taxon>
        <taxon>Glomerellaceae</taxon>
        <taxon>Colletotrichum</taxon>
        <taxon>Colletotrichum spaethianum species complex</taxon>
    </lineage>
</organism>
<dbReference type="GeneID" id="73327691"/>
<comment type="caution">
    <text evidence="2">The sequence shown here is derived from an EMBL/GenBank/DDBJ whole genome shotgun (WGS) entry which is preliminary data.</text>
</comment>
<accession>A0AA37LE21</accession>
<gene>
    <name evidence="2" type="ORF">ColSpa_06889</name>
</gene>
<evidence type="ECO:0000313" key="2">
    <source>
        <dbReference type="EMBL" id="GKT46708.1"/>
    </source>
</evidence>
<reference evidence="2 3" key="1">
    <citation type="submission" date="2022-03" db="EMBL/GenBank/DDBJ databases">
        <title>Genome data of Colletotrichum spp.</title>
        <authorList>
            <person name="Utami Y.D."/>
            <person name="Hiruma K."/>
        </authorList>
    </citation>
    <scope>NUCLEOTIDE SEQUENCE [LARGE SCALE GENOMIC DNA]</scope>
    <source>
        <strain evidence="2 3">MAFF 239500</strain>
    </source>
</reference>
<dbReference type="AlphaFoldDB" id="A0AA37LE21"/>
<evidence type="ECO:0000313" key="3">
    <source>
        <dbReference type="Proteomes" id="UP001055115"/>
    </source>
</evidence>
<name>A0AA37LE21_9PEZI</name>
<keyword evidence="3" id="KW-1185">Reference proteome</keyword>
<protein>
    <submittedName>
        <fullName evidence="2">Uncharacterized protein</fullName>
    </submittedName>
</protein>